<sequence>MALRQEFDLEDNFFNCYVMKNHHYNIIYPFRHIKSANSHSFSSSQAYHGCHNRLNYGKHACGDVVLGRHLW</sequence>
<evidence type="ECO:0000313" key="1">
    <source>
        <dbReference type="EMBL" id="RNA37780.1"/>
    </source>
</evidence>
<accession>A0A3M7SQ92</accession>
<dbReference type="AlphaFoldDB" id="A0A3M7SQ92"/>
<evidence type="ECO:0000313" key="2">
    <source>
        <dbReference type="Proteomes" id="UP000276133"/>
    </source>
</evidence>
<dbReference type="Proteomes" id="UP000276133">
    <property type="component" value="Unassembled WGS sequence"/>
</dbReference>
<dbReference type="EMBL" id="REGN01000982">
    <property type="protein sequence ID" value="RNA37780.1"/>
    <property type="molecule type" value="Genomic_DNA"/>
</dbReference>
<keyword evidence="2" id="KW-1185">Reference proteome</keyword>
<organism evidence="1 2">
    <name type="scientific">Brachionus plicatilis</name>
    <name type="common">Marine rotifer</name>
    <name type="synonym">Brachionus muelleri</name>
    <dbReference type="NCBI Taxonomy" id="10195"/>
    <lineage>
        <taxon>Eukaryota</taxon>
        <taxon>Metazoa</taxon>
        <taxon>Spiralia</taxon>
        <taxon>Gnathifera</taxon>
        <taxon>Rotifera</taxon>
        <taxon>Eurotatoria</taxon>
        <taxon>Monogononta</taxon>
        <taxon>Pseudotrocha</taxon>
        <taxon>Ploima</taxon>
        <taxon>Brachionidae</taxon>
        <taxon>Brachionus</taxon>
    </lineage>
</organism>
<protein>
    <submittedName>
        <fullName evidence="1">Uncharacterized protein</fullName>
    </submittedName>
</protein>
<gene>
    <name evidence="1" type="ORF">BpHYR1_023964</name>
</gene>
<name>A0A3M7SQ92_BRAPC</name>
<reference evidence="1 2" key="1">
    <citation type="journal article" date="2018" name="Sci. Rep.">
        <title>Genomic signatures of local adaptation to the degree of environmental predictability in rotifers.</title>
        <authorList>
            <person name="Franch-Gras L."/>
            <person name="Hahn C."/>
            <person name="Garcia-Roger E.M."/>
            <person name="Carmona M.J."/>
            <person name="Serra M."/>
            <person name="Gomez A."/>
        </authorList>
    </citation>
    <scope>NUCLEOTIDE SEQUENCE [LARGE SCALE GENOMIC DNA]</scope>
    <source>
        <strain evidence="1">HYR1</strain>
    </source>
</reference>
<comment type="caution">
    <text evidence="1">The sequence shown here is derived from an EMBL/GenBank/DDBJ whole genome shotgun (WGS) entry which is preliminary data.</text>
</comment>
<proteinExistence type="predicted"/>